<keyword evidence="3 7" id="KW-0812">Transmembrane</keyword>
<evidence type="ECO:0000256" key="2">
    <source>
        <dbReference type="ARBA" id="ARBA00006476"/>
    </source>
</evidence>
<comment type="subcellular location">
    <subcellularLocation>
        <location evidence="1">Membrane</location>
        <topology evidence="1">Multi-pass membrane protein</topology>
    </subcellularLocation>
</comment>
<dbReference type="Ensembl" id="ENSDCDT00010047434.1">
    <property type="protein sequence ID" value="ENSDCDP00010037843.1"/>
    <property type="gene ID" value="ENSDCDG00010024587.1"/>
</dbReference>
<dbReference type="InterPro" id="IPR008253">
    <property type="entry name" value="Marvel"/>
</dbReference>
<protein>
    <recommendedName>
        <fullName evidence="9">MARVEL domain-containing protein</fullName>
    </recommendedName>
</protein>
<dbReference type="GeneID" id="114767228"/>
<evidence type="ECO:0000256" key="4">
    <source>
        <dbReference type="ARBA" id="ARBA00022989"/>
    </source>
</evidence>
<dbReference type="AlphaFoldDB" id="A0AAY4CXJ1"/>
<comment type="similarity">
    <text evidence="2">Belongs to the synaptophysin/synaptobrevin family.</text>
</comment>
<dbReference type="GO" id="GO:0030672">
    <property type="term" value="C:synaptic vesicle membrane"/>
    <property type="evidence" value="ECO:0007669"/>
    <property type="project" value="TreeGrafter"/>
</dbReference>
<dbReference type="Pfam" id="PF01284">
    <property type="entry name" value="MARVEL"/>
    <property type="match status" value="1"/>
</dbReference>
<dbReference type="GeneTree" id="ENSGT01030000234637"/>
<evidence type="ECO:0000256" key="6">
    <source>
        <dbReference type="ARBA" id="ARBA00023180"/>
    </source>
</evidence>
<accession>A0AAY4CXJ1</accession>
<name>A0AAY4CXJ1_9TELE</name>
<proteinExistence type="inferred from homology"/>
<evidence type="ECO:0000313" key="10">
    <source>
        <dbReference type="Ensembl" id="ENSDCDP00010037843.1"/>
    </source>
</evidence>
<keyword evidence="6" id="KW-0325">Glycoprotein</keyword>
<reference evidence="10" key="2">
    <citation type="submission" date="2025-08" db="UniProtKB">
        <authorList>
            <consortium name="Ensembl"/>
        </authorList>
    </citation>
    <scope>IDENTIFICATION</scope>
</reference>
<evidence type="ECO:0000259" key="9">
    <source>
        <dbReference type="PROSITE" id="PS51225"/>
    </source>
</evidence>
<organism evidence="10 11">
    <name type="scientific">Denticeps clupeoides</name>
    <name type="common">denticle herring</name>
    <dbReference type="NCBI Taxonomy" id="299321"/>
    <lineage>
        <taxon>Eukaryota</taxon>
        <taxon>Metazoa</taxon>
        <taxon>Chordata</taxon>
        <taxon>Craniata</taxon>
        <taxon>Vertebrata</taxon>
        <taxon>Euteleostomi</taxon>
        <taxon>Actinopterygii</taxon>
        <taxon>Neopterygii</taxon>
        <taxon>Teleostei</taxon>
        <taxon>Clupei</taxon>
        <taxon>Clupeiformes</taxon>
        <taxon>Denticipitoidei</taxon>
        <taxon>Denticipitidae</taxon>
        <taxon>Denticeps</taxon>
    </lineage>
</organism>
<keyword evidence="11" id="KW-1185">Reference proteome</keyword>
<gene>
    <name evidence="10" type="primary">LOC114767228</name>
</gene>
<dbReference type="PANTHER" id="PTHR10306">
    <property type="entry name" value="SYNAPTOPHYSIN"/>
    <property type="match status" value="1"/>
</dbReference>
<dbReference type="PANTHER" id="PTHR10306:SF33">
    <property type="entry name" value="SYNAPTOPHYSIN-LIKE 1"/>
    <property type="match status" value="1"/>
</dbReference>
<evidence type="ECO:0000256" key="1">
    <source>
        <dbReference type="ARBA" id="ARBA00004141"/>
    </source>
</evidence>
<evidence type="ECO:0000256" key="3">
    <source>
        <dbReference type="ARBA" id="ARBA00022692"/>
    </source>
</evidence>
<feature type="transmembrane region" description="Helical" evidence="8">
    <location>
        <begin position="99"/>
        <end position="124"/>
    </location>
</feature>
<dbReference type="PRINTS" id="PR00220">
    <property type="entry name" value="SYNAPTOPHYSN"/>
</dbReference>
<evidence type="ECO:0000313" key="11">
    <source>
        <dbReference type="Proteomes" id="UP000694580"/>
    </source>
</evidence>
<reference evidence="10 11" key="1">
    <citation type="submission" date="2020-06" db="EMBL/GenBank/DDBJ databases">
        <authorList>
            <consortium name="Wellcome Sanger Institute Data Sharing"/>
        </authorList>
    </citation>
    <scope>NUCLEOTIDE SEQUENCE [LARGE SCALE GENOMIC DNA]</scope>
</reference>
<feature type="transmembrane region" description="Helical" evidence="8">
    <location>
        <begin position="196"/>
        <end position="216"/>
    </location>
</feature>
<reference evidence="10" key="3">
    <citation type="submission" date="2025-09" db="UniProtKB">
        <authorList>
            <consortium name="Ensembl"/>
        </authorList>
    </citation>
    <scope>IDENTIFICATION</scope>
</reference>
<evidence type="ECO:0000256" key="7">
    <source>
        <dbReference type="PROSITE-ProRule" id="PRU00581"/>
    </source>
</evidence>
<sequence>MMMSPFRLNLGTLKEPLGFIKTLEWLTAIFAFWSCGSYSGQSVVSLFCGGTRNETLNITFQYPFRLNEVVLVAANTSLCSHIIPETHLIGDAVFSSQSYVAVAILAFFYTMGALLVYCGYMDIYRQPTSSWPQTDFVLTALFTALWLICASAWAKGLQNIRDATSTAGITATLSVCQEQNVVCEVTEVANIRPLRVAVVFGFLNLILWLGNVWFTYKETHWHSKSFSAEESPVGRQVPVPI</sequence>
<dbReference type="InterPro" id="IPR001285">
    <property type="entry name" value="Synaptophysin/porin"/>
</dbReference>
<dbReference type="Proteomes" id="UP000694580">
    <property type="component" value="Chromosome 17"/>
</dbReference>
<evidence type="ECO:0000256" key="5">
    <source>
        <dbReference type="ARBA" id="ARBA00023136"/>
    </source>
</evidence>
<feature type="transmembrane region" description="Helical" evidence="8">
    <location>
        <begin position="136"/>
        <end position="154"/>
    </location>
</feature>
<feature type="domain" description="MARVEL" evidence="9">
    <location>
        <begin position="12"/>
        <end position="220"/>
    </location>
</feature>
<keyword evidence="4 8" id="KW-1133">Transmembrane helix</keyword>
<keyword evidence="5 7" id="KW-0472">Membrane</keyword>
<evidence type="ECO:0000256" key="8">
    <source>
        <dbReference type="SAM" id="Phobius"/>
    </source>
</evidence>
<dbReference type="PROSITE" id="PS51225">
    <property type="entry name" value="MARVEL"/>
    <property type="match status" value="1"/>
</dbReference>
<dbReference type="RefSeq" id="XP_028814645.1">
    <property type="nucleotide sequence ID" value="XM_028958812.1"/>
</dbReference>